<proteinExistence type="predicted"/>
<dbReference type="PROSITE" id="PS51186">
    <property type="entry name" value="GNAT"/>
    <property type="match status" value="1"/>
</dbReference>
<name>A0A7Y0BSL7_9SPHN</name>
<gene>
    <name evidence="2" type="ORF">HHL27_17870</name>
</gene>
<dbReference type="PANTHER" id="PTHR43072">
    <property type="entry name" value="N-ACETYLTRANSFERASE"/>
    <property type="match status" value="1"/>
</dbReference>
<evidence type="ECO:0000259" key="1">
    <source>
        <dbReference type="PROSITE" id="PS51186"/>
    </source>
</evidence>
<dbReference type="AlphaFoldDB" id="A0A7Y0BSL7"/>
<evidence type="ECO:0000313" key="2">
    <source>
        <dbReference type="EMBL" id="NML95545.1"/>
    </source>
</evidence>
<dbReference type="PANTHER" id="PTHR43072:SF8">
    <property type="entry name" value="ACYLTRANSFERASE FABY-RELATED"/>
    <property type="match status" value="1"/>
</dbReference>
<dbReference type="Pfam" id="PF13420">
    <property type="entry name" value="Acetyltransf_4"/>
    <property type="match status" value="1"/>
</dbReference>
<dbReference type="Gene3D" id="3.40.630.30">
    <property type="match status" value="1"/>
</dbReference>
<dbReference type="InterPro" id="IPR016181">
    <property type="entry name" value="Acyl_CoA_acyltransferase"/>
</dbReference>
<comment type="caution">
    <text evidence="2">The sequence shown here is derived from an EMBL/GenBank/DDBJ whole genome shotgun (WGS) entry which is preliminary data.</text>
</comment>
<feature type="domain" description="N-acetyltransferase" evidence="1">
    <location>
        <begin position="3"/>
        <end position="163"/>
    </location>
</feature>
<organism evidence="2 3">
    <name type="scientific">Novosphingobium olei</name>
    <dbReference type="NCBI Taxonomy" id="2728851"/>
    <lineage>
        <taxon>Bacteria</taxon>
        <taxon>Pseudomonadati</taxon>
        <taxon>Pseudomonadota</taxon>
        <taxon>Alphaproteobacteria</taxon>
        <taxon>Sphingomonadales</taxon>
        <taxon>Sphingomonadaceae</taxon>
        <taxon>Novosphingobium</taxon>
    </lineage>
</organism>
<dbReference type="InterPro" id="IPR000182">
    <property type="entry name" value="GNAT_dom"/>
</dbReference>
<evidence type="ECO:0000313" key="3">
    <source>
        <dbReference type="Proteomes" id="UP000583556"/>
    </source>
</evidence>
<dbReference type="SUPFAM" id="SSF55729">
    <property type="entry name" value="Acyl-CoA N-acyltransferases (Nat)"/>
    <property type="match status" value="1"/>
</dbReference>
<protein>
    <submittedName>
        <fullName evidence="2">N-acetyltransferase</fullName>
    </submittedName>
</protein>
<dbReference type="GO" id="GO:0016747">
    <property type="term" value="F:acyltransferase activity, transferring groups other than amino-acyl groups"/>
    <property type="evidence" value="ECO:0007669"/>
    <property type="project" value="InterPro"/>
</dbReference>
<dbReference type="NCBIfam" id="NF040504">
    <property type="entry name" value="resist_ArsN1b"/>
    <property type="match status" value="1"/>
</dbReference>
<dbReference type="Proteomes" id="UP000583556">
    <property type="component" value="Unassembled WGS sequence"/>
</dbReference>
<keyword evidence="2" id="KW-0808">Transferase</keyword>
<sequence length="163" mass="17355">MTFAIRDASAADAAACAAIYRPHVEESWASFELDAPDAVEMAERITSYGTSHAWLVATQDGAVAGYAYGSAHRARAAYASSCDVAVYVAADRAGQGVGRALYAELLPRLSRHGFHAAFAGIALPNAASIALHEGAGFTPIGVYREVGWKLGAWRDVGWWQRLL</sequence>
<dbReference type="RefSeq" id="WP_169494746.1">
    <property type="nucleotide sequence ID" value="NZ_JABBGM010000010.1"/>
</dbReference>
<accession>A0A7Y0BSL7</accession>
<keyword evidence="3" id="KW-1185">Reference proteome</keyword>
<reference evidence="2 3" key="1">
    <citation type="submission" date="2020-04" db="EMBL/GenBank/DDBJ databases">
        <title>Novosphingobium sp. TW-4 isolated from soil.</title>
        <authorList>
            <person name="Dahal R.H."/>
            <person name="Chaudhary D.K."/>
        </authorList>
    </citation>
    <scope>NUCLEOTIDE SEQUENCE [LARGE SCALE GENOMIC DNA]</scope>
    <source>
        <strain evidence="2 3">TW-4</strain>
    </source>
</reference>
<dbReference type="EMBL" id="JABBGM010000010">
    <property type="protein sequence ID" value="NML95545.1"/>
    <property type="molecule type" value="Genomic_DNA"/>
</dbReference>
<dbReference type="CDD" id="cd04301">
    <property type="entry name" value="NAT_SF"/>
    <property type="match status" value="1"/>
</dbReference>